<dbReference type="SMART" id="SM00388">
    <property type="entry name" value="HisKA"/>
    <property type="match status" value="1"/>
</dbReference>
<feature type="domain" description="PAC" evidence="10">
    <location>
        <begin position="545"/>
        <end position="597"/>
    </location>
</feature>
<dbReference type="Pfam" id="PF08448">
    <property type="entry name" value="PAS_4"/>
    <property type="match status" value="1"/>
</dbReference>
<dbReference type="SMART" id="SM00387">
    <property type="entry name" value="HATPase_c"/>
    <property type="match status" value="1"/>
</dbReference>
<feature type="domain" description="Histidine kinase" evidence="8">
    <location>
        <begin position="615"/>
        <end position="825"/>
    </location>
</feature>
<dbReference type="InterPro" id="IPR005467">
    <property type="entry name" value="His_kinase_dom"/>
</dbReference>
<evidence type="ECO:0000259" key="10">
    <source>
        <dbReference type="PROSITE" id="PS50113"/>
    </source>
</evidence>
<keyword evidence="5" id="KW-0418">Kinase</keyword>
<dbReference type="AlphaFoldDB" id="A0A3E1R602"/>
<dbReference type="Proteomes" id="UP000260665">
    <property type="component" value="Unassembled WGS sequence"/>
</dbReference>
<evidence type="ECO:0000256" key="4">
    <source>
        <dbReference type="ARBA" id="ARBA00022679"/>
    </source>
</evidence>
<dbReference type="InterPro" id="IPR003661">
    <property type="entry name" value="HisK_dim/P_dom"/>
</dbReference>
<dbReference type="Pfam" id="PF08447">
    <property type="entry name" value="PAS_3"/>
    <property type="match status" value="1"/>
</dbReference>
<organism evidence="11 12">
    <name type="scientific">Rhodoferax lacus</name>
    <dbReference type="NCBI Taxonomy" id="2184758"/>
    <lineage>
        <taxon>Bacteria</taxon>
        <taxon>Pseudomonadati</taxon>
        <taxon>Pseudomonadota</taxon>
        <taxon>Betaproteobacteria</taxon>
        <taxon>Burkholderiales</taxon>
        <taxon>Comamonadaceae</taxon>
        <taxon>Rhodoferax</taxon>
    </lineage>
</organism>
<feature type="coiled-coil region" evidence="7">
    <location>
        <begin position="52"/>
        <end position="82"/>
    </location>
</feature>
<dbReference type="Pfam" id="PF00072">
    <property type="entry name" value="Response_reg"/>
    <property type="match status" value="1"/>
</dbReference>
<dbReference type="InterPro" id="IPR000014">
    <property type="entry name" value="PAS"/>
</dbReference>
<evidence type="ECO:0000313" key="11">
    <source>
        <dbReference type="EMBL" id="RFO94818.1"/>
    </source>
</evidence>
<dbReference type="Pfam" id="PF13426">
    <property type="entry name" value="PAS_9"/>
    <property type="match status" value="1"/>
</dbReference>
<reference evidence="11 12" key="1">
    <citation type="submission" date="2018-05" db="EMBL/GenBank/DDBJ databases">
        <title>Rhodoferax soyangensis sp.nov., isolated from an oligotrophic freshwater lake.</title>
        <authorList>
            <person name="Park M."/>
        </authorList>
    </citation>
    <scope>NUCLEOTIDE SEQUENCE [LARGE SCALE GENOMIC DNA]</scope>
    <source>
        <strain evidence="11 12">IMCC26218</strain>
    </source>
</reference>
<comment type="catalytic activity">
    <reaction evidence="1">
        <text>ATP + protein L-histidine = ADP + protein N-phospho-L-histidine.</text>
        <dbReference type="EC" id="2.7.13.3"/>
    </reaction>
</comment>
<dbReference type="CDD" id="cd00156">
    <property type="entry name" value="REC"/>
    <property type="match status" value="1"/>
</dbReference>
<dbReference type="SMART" id="SM00448">
    <property type="entry name" value="REC"/>
    <property type="match status" value="1"/>
</dbReference>
<dbReference type="PRINTS" id="PR00344">
    <property type="entry name" value="BCTRLSENSOR"/>
</dbReference>
<dbReference type="Gene3D" id="2.10.70.100">
    <property type="match status" value="1"/>
</dbReference>
<dbReference type="Pfam" id="PF00512">
    <property type="entry name" value="HisKA"/>
    <property type="match status" value="1"/>
</dbReference>
<dbReference type="GO" id="GO:0000155">
    <property type="term" value="F:phosphorelay sensor kinase activity"/>
    <property type="evidence" value="ECO:0007669"/>
    <property type="project" value="InterPro"/>
</dbReference>
<proteinExistence type="predicted"/>
<dbReference type="InterPro" id="IPR036097">
    <property type="entry name" value="HisK_dim/P_sf"/>
</dbReference>
<evidence type="ECO:0000256" key="7">
    <source>
        <dbReference type="SAM" id="Coils"/>
    </source>
</evidence>
<dbReference type="SMART" id="SM00091">
    <property type="entry name" value="PAS"/>
    <property type="match status" value="3"/>
</dbReference>
<sequence>MDSLKKCPDQSILSECPAPDLRFNAETRATHESGLSNVLTLPHSLEVSQAMLHELRLRQIELELQNQALRESMMELRSMQEQYFDLYDLAPVGYCSVADDGFIIQANQTLASLVGRSIESLRNYAFLKLVLPADRDIGYLLQRHLVRVGDTRAIELRMLKQDGSSFWAQLLTRVARLQGETSVLRIALHDITERKRAEDIVCHNQSLLASAEFNRCVIDSVPARIAVLDRLGAIVAVNQPWKQVAMGHGSAVGVTAVRTGVGANYLAICRQAFATTQDPYAQMATQGIEAVLAGHLPIFSMEYPCHHAEGSEWFEMKVMPMGEDIQGVVVAHTDITERKRSNQALVESDARFSQFMDTLPAIAFIKNERGELVYANRHFEKTFLLGNWAGLTSSDLYPPDVAHRLDASDQNALDVGYLVSEISIVRPDGLHAVYQDHKFAIPRHGLPPLLGCIALDISEHKRIEMAYREGQEHLTQAQSIASMGSWRADLSSGDVRWSDEQFRMLGYSPGTVVPSYEAFLQRVVPEDRERVRTAFAQSLLFVGPHQMEYRIQLPDGSQRYVLANGMVEKDSNGHPRFITGTLVDITERMRIADELLAAKHVAEHANRAKSKFLAAASHDLRQPLAALALYVGALQRKADPSLHHLVNKITECCTALSELLNDLLEVSKLEAGVVKPHLEHFSLDEFMQKLLSMHSPVAVNKSLKLRWRNCGQYAYSDPVLMRRIVGNLLSNAIRYTDQGGVLMAYRHHDGRTWLEIWDTGIGIAADKIDFIFEEFSQLDTTLKNPGSGLGLAIMTKTAELLGLKIRVRSREGFGSMFAVELPSGHAVQAIKHRQFNGHRRSLHFAIVENNVHVLDSIVIALQSAGHEVTYALDGKTLLAILDSVPPDIIIADYRLSAQITGYDVIEAARSRFGDTLPALIITGDTDPSLIRKMSQRGIAIQYKPLQLDALLACATEQVERSKT</sequence>
<dbReference type="SUPFAM" id="SSF52172">
    <property type="entry name" value="CheY-like"/>
    <property type="match status" value="1"/>
</dbReference>
<dbReference type="InterPro" id="IPR011006">
    <property type="entry name" value="CheY-like_superfamily"/>
</dbReference>
<protein>
    <recommendedName>
        <fullName evidence="2">histidine kinase</fullName>
        <ecNumber evidence="2">2.7.13.3</ecNumber>
    </recommendedName>
</protein>
<feature type="domain" description="PAC" evidence="10">
    <location>
        <begin position="152"/>
        <end position="203"/>
    </location>
</feature>
<feature type="domain" description="Response regulatory" evidence="9">
    <location>
        <begin position="843"/>
        <end position="958"/>
    </location>
</feature>
<dbReference type="PROSITE" id="PS50110">
    <property type="entry name" value="RESPONSE_REGULATORY"/>
    <property type="match status" value="1"/>
</dbReference>
<dbReference type="InterPro" id="IPR035965">
    <property type="entry name" value="PAS-like_dom_sf"/>
</dbReference>
<dbReference type="InterPro" id="IPR036890">
    <property type="entry name" value="HATPase_C_sf"/>
</dbReference>
<dbReference type="Gene3D" id="3.40.50.2300">
    <property type="match status" value="1"/>
</dbReference>
<gene>
    <name evidence="11" type="ORF">DIC66_21640</name>
</gene>
<keyword evidence="12" id="KW-1185">Reference proteome</keyword>
<evidence type="ECO:0000259" key="8">
    <source>
        <dbReference type="PROSITE" id="PS50109"/>
    </source>
</evidence>
<keyword evidence="7" id="KW-0175">Coiled coil</keyword>
<dbReference type="InterPro" id="IPR000700">
    <property type="entry name" value="PAS-assoc_C"/>
</dbReference>
<dbReference type="Gene3D" id="3.30.565.10">
    <property type="entry name" value="Histidine kinase-like ATPase, C-terminal domain"/>
    <property type="match status" value="1"/>
</dbReference>
<dbReference type="InterPro" id="IPR013655">
    <property type="entry name" value="PAS_fold_3"/>
</dbReference>
<dbReference type="Pfam" id="PF02518">
    <property type="entry name" value="HATPase_c"/>
    <property type="match status" value="1"/>
</dbReference>
<accession>A0A3E1R602</accession>
<evidence type="ECO:0000256" key="1">
    <source>
        <dbReference type="ARBA" id="ARBA00000085"/>
    </source>
</evidence>
<keyword evidence="3 6" id="KW-0597">Phosphoprotein</keyword>
<dbReference type="SMART" id="SM00086">
    <property type="entry name" value="PAC"/>
    <property type="match status" value="4"/>
</dbReference>
<dbReference type="PANTHER" id="PTHR43047">
    <property type="entry name" value="TWO-COMPONENT HISTIDINE PROTEIN KINASE"/>
    <property type="match status" value="1"/>
</dbReference>
<feature type="modified residue" description="4-aspartylphosphate" evidence="6">
    <location>
        <position position="892"/>
    </location>
</feature>
<dbReference type="InterPro" id="IPR001610">
    <property type="entry name" value="PAC"/>
</dbReference>
<dbReference type="InterPro" id="IPR013656">
    <property type="entry name" value="PAS_4"/>
</dbReference>
<dbReference type="SUPFAM" id="SSF55874">
    <property type="entry name" value="ATPase domain of HSP90 chaperone/DNA topoisomerase II/histidine kinase"/>
    <property type="match status" value="1"/>
</dbReference>
<evidence type="ECO:0000256" key="2">
    <source>
        <dbReference type="ARBA" id="ARBA00012438"/>
    </source>
</evidence>
<dbReference type="GO" id="GO:0009927">
    <property type="term" value="F:histidine phosphotransfer kinase activity"/>
    <property type="evidence" value="ECO:0007669"/>
    <property type="project" value="TreeGrafter"/>
</dbReference>
<keyword evidence="4" id="KW-0808">Transferase</keyword>
<dbReference type="NCBIfam" id="TIGR00229">
    <property type="entry name" value="sensory_box"/>
    <property type="match status" value="3"/>
</dbReference>
<evidence type="ECO:0000259" key="9">
    <source>
        <dbReference type="PROSITE" id="PS50110"/>
    </source>
</evidence>
<dbReference type="CDD" id="cd00082">
    <property type="entry name" value="HisKA"/>
    <property type="match status" value="1"/>
</dbReference>
<dbReference type="GO" id="GO:0005886">
    <property type="term" value="C:plasma membrane"/>
    <property type="evidence" value="ECO:0007669"/>
    <property type="project" value="TreeGrafter"/>
</dbReference>
<dbReference type="Gene3D" id="1.10.287.130">
    <property type="match status" value="1"/>
</dbReference>
<dbReference type="CDD" id="cd00130">
    <property type="entry name" value="PAS"/>
    <property type="match status" value="2"/>
</dbReference>
<dbReference type="InterPro" id="IPR004358">
    <property type="entry name" value="Sig_transdc_His_kin-like_C"/>
</dbReference>
<comment type="caution">
    <text evidence="11">The sequence shown here is derived from an EMBL/GenBank/DDBJ whole genome shotgun (WGS) entry which is preliminary data.</text>
</comment>
<dbReference type="PANTHER" id="PTHR43047:SF9">
    <property type="entry name" value="HISTIDINE KINASE"/>
    <property type="match status" value="1"/>
</dbReference>
<evidence type="ECO:0000256" key="5">
    <source>
        <dbReference type="ARBA" id="ARBA00022777"/>
    </source>
</evidence>
<dbReference type="InterPro" id="IPR001789">
    <property type="entry name" value="Sig_transdc_resp-reg_receiver"/>
</dbReference>
<dbReference type="Gene3D" id="3.30.450.20">
    <property type="entry name" value="PAS domain"/>
    <property type="match status" value="4"/>
</dbReference>
<dbReference type="SUPFAM" id="SSF47384">
    <property type="entry name" value="Homodimeric domain of signal transducing histidine kinase"/>
    <property type="match status" value="1"/>
</dbReference>
<dbReference type="PROSITE" id="PS50109">
    <property type="entry name" value="HIS_KIN"/>
    <property type="match status" value="1"/>
</dbReference>
<dbReference type="RefSeq" id="WP_117180268.1">
    <property type="nucleotide sequence ID" value="NZ_QFZK01000030.1"/>
</dbReference>
<dbReference type="OrthoDB" id="8552871at2"/>
<dbReference type="SUPFAM" id="SSF55785">
    <property type="entry name" value="PYP-like sensor domain (PAS domain)"/>
    <property type="match status" value="4"/>
</dbReference>
<evidence type="ECO:0000256" key="3">
    <source>
        <dbReference type="ARBA" id="ARBA00022553"/>
    </source>
</evidence>
<evidence type="ECO:0000256" key="6">
    <source>
        <dbReference type="PROSITE-ProRule" id="PRU00169"/>
    </source>
</evidence>
<name>A0A3E1R602_9BURK</name>
<dbReference type="InterPro" id="IPR003594">
    <property type="entry name" value="HATPase_dom"/>
</dbReference>
<dbReference type="EMBL" id="QFZK01000030">
    <property type="protein sequence ID" value="RFO94818.1"/>
    <property type="molecule type" value="Genomic_DNA"/>
</dbReference>
<dbReference type="EC" id="2.7.13.3" evidence="2"/>
<evidence type="ECO:0000313" key="12">
    <source>
        <dbReference type="Proteomes" id="UP000260665"/>
    </source>
</evidence>
<dbReference type="PROSITE" id="PS50113">
    <property type="entry name" value="PAC"/>
    <property type="match status" value="2"/>
</dbReference>